<gene>
    <name evidence="3" type="ORF">CPEL01642_LOCUS13987</name>
</gene>
<dbReference type="Gene3D" id="3.40.50.720">
    <property type="entry name" value="NAD(P)-binding Rossmann-like Domain"/>
    <property type="match status" value="1"/>
</dbReference>
<dbReference type="Pfam" id="PF01073">
    <property type="entry name" value="3Beta_HSD"/>
    <property type="match status" value="1"/>
</dbReference>
<dbReference type="InterPro" id="IPR036291">
    <property type="entry name" value="NAD(P)-bd_dom_sf"/>
</dbReference>
<evidence type="ECO:0000256" key="1">
    <source>
        <dbReference type="ARBA" id="ARBA00023002"/>
    </source>
</evidence>
<dbReference type="SUPFAM" id="SSF51735">
    <property type="entry name" value="NAD(P)-binding Rossmann-fold domains"/>
    <property type="match status" value="1"/>
</dbReference>
<dbReference type="InterPro" id="IPR002225">
    <property type="entry name" value="3Beta_OHSteriod_DH/Estase"/>
</dbReference>
<name>A0A7S0LEP9_9EUKA</name>
<dbReference type="PANTHER" id="PTHR10366">
    <property type="entry name" value="NAD DEPENDENT EPIMERASE/DEHYDRATASE"/>
    <property type="match status" value="1"/>
</dbReference>
<evidence type="ECO:0000259" key="2">
    <source>
        <dbReference type="Pfam" id="PF01073"/>
    </source>
</evidence>
<accession>A0A7S0LEP9</accession>
<evidence type="ECO:0000313" key="3">
    <source>
        <dbReference type="EMBL" id="CAD8610609.1"/>
    </source>
</evidence>
<dbReference type="GO" id="GO:0006694">
    <property type="term" value="P:steroid biosynthetic process"/>
    <property type="evidence" value="ECO:0007669"/>
    <property type="project" value="InterPro"/>
</dbReference>
<feature type="domain" description="3-beta hydroxysteroid dehydrogenase/isomerase" evidence="2">
    <location>
        <begin position="55"/>
        <end position="158"/>
    </location>
</feature>
<dbReference type="AlphaFoldDB" id="A0A7S0LEP9"/>
<organism evidence="3">
    <name type="scientific">Coccolithus braarudii</name>
    <dbReference type="NCBI Taxonomy" id="221442"/>
    <lineage>
        <taxon>Eukaryota</taxon>
        <taxon>Haptista</taxon>
        <taxon>Haptophyta</taxon>
        <taxon>Prymnesiophyceae</taxon>
        <taxon>Coccolithales</taxon>
        <taxon>Coccolithaceae</taxon>
        <taxon>Coccolithus</taxon>
    </lineage>
</organism>
<protein>
    <recommendedName>
        <fullName evidence="2">3-beta hydroxysteroid dehydrogenase/isomerase domain-containing protein</fullName>
    </recommendedName>
</protein>
<keyword evidence="1" id="KW-0560">Oxidoreductase</keyword>
<proteinExistence type="predicted"/>
<dbReference type="GO" id="GO:0016616">
    <property type="term" value="F:oxidoreductase activity, acting on the CH-OH group of donors, NAD or NADP as acceptor"/>
    <property type="evidence" value="ECO:0007669"/>
    <property type="project" value="InterPro"/>
</dbReference>
<dbReference type="PANTHER" id="PTHR10366:SF564">
    <property type="entry name" value="STEROL-4-ALPHA-CARBOXYLATE 3-DEHYDROGENASE, DECARBOXYLATING"/>
    <property type="match status" value="1"/>
</dbReference>
<reference evidence="3" key="1">
    <citation type="submission" date="2021-01" db="EMBL/GenBank/DDBJ databases">
        <authorList>
            <person name="Corre E."/>
            <person name="Pelletier E."/>
            <person name="Niang G."/>
            <person name="Scheremetjew M."/>
            <person name="Finn R."/>
            <person name="Kale V."/>
            <person name="Holt S."/>
            <person name="Cochrane G."/>
            <person name="Meng A."/>
            <person name="Brown T."/>
            <person name="Cohen L."/>
        </authorList>
    </citation>
    <scope>NUCLEOTIDE SEQUENCE</scope>
    <source>
        <strain evidence="3">PLY182g</strain>
    </source>
</reference>
<sequence>MNVLDSCAKGGDSIQRVVLTSSFASIMNVGGRTPWPLDFHYDETHWNVSSAPDAEGVFPEPVTAHAYRWSKRMAEQAAWAHPAVARGDFDLVTIMPPMVLGENKQVLRSVEDLNQSSLIMYNLLAGSMQHVMPGSVGFVDVADVAKAHVLAAQTAAAGGQRYLCSGETKTWLEVVDVLRELYPSAPLLPSTCPDGSTTQPCLLLKNNKIRTQLGLEFTPLTQTLEAQCNALIRSGLLQL</sequence>
<dbReference type="EMBL" id="HBEY01029500">
    <property type="protein sequence ID" value="CAD8610609.1"/>
    <property type="molecule type" value="Transcribed_RNA"/>
</dbReference>
<dbReference type="InterPro" id="IPR050425">
    <property type="entry name" value="NAD(P)_dehydrat-like"/>
</dbReference>